<name>A0ABY7V9U2_9GAMM</name>
<accession>A0ABY7V9U2</accession>
<evidence type="ECO:0000313" key="1">
    <source>
        <dbReference type="EMBL" id="WDE09819.1"/>
    </source>
</evidence>
<sequence length="237" mass="25791">MTLVIPAQAEEDWWNNAKKLISGIKDKTVGANLSDEQISQGLKQALSVGTDTVVRELQQPGAFSNNPERHISLPSSLKTVTSALNKVGMSSLPKELEARLNQAAEQAIPGAGPILKNAIAELKLEDIKKLYRGGSDSATRYLEQAMSVPISTAMIPVIKQSLSGVGAFELYENIMNKYRNLPFVPELNDADANMILSLVQQKAIGSIFDNLAAEEIAIRTDPKKQSTELLKQLFSKS</sequence>
<dbReference type="Proteomes" id="UP001215231">
    <property type="component" value="Chromosome"/>
</dbReference>
<keyword evidence="2" id="KW-1185">Reference proteome</keyword>
<dbReference type="RefSeq" id="WP_274049815.1">
    <property type="nucleotide sequence ID" value="NZ_CP059693.1"/>
</dbReference>
<dbReference type="EMBL" id="CP059693">
    <property type="protein sequence ID" value="WDE09819.1"/>
    <property type="molecule type" value="Genomic_DNA"/>
</dbReference>
<gene>
    <name evidence="1" type="ORF">H3N35_16000</name>
</gene>
<proteinExistence type="predicted"/>
<protein>
    <submittedName>
        <fullName evidence="1">DUF4197 domain-containing protein</fullName>
    </submittedName>
</protein>
<dbReference type="InterPro" id="IPR025245">
    <property type="entry name" value="DUF4197"/>
</dbReference>
<reference evidence="1 2" key="1">
    <citation type="journal article" date="2022" name="Mar. Drugs">
        <title>Bioassay-Guided Fractionation Leads to the Detection of Cholic Acid Generated by the Rare Thalassomonas sp.</title>
        <authorList>
            <person name="Pheiffer F."/>
            <person name="Schneider Y.K."/>
            <person name="Hansen E.H."/>
            <person name="Andersen J.H."/>
            <person name="Isaksson J."/>
            <person name="Busche T."/>
            <person name="R C."/>
            <person name="Kalinowski J."/>
            <person name="Zyl L.V."/>
            <person name="Trindade M."/>
        </authorList>
    </citation>
    <scope>NUCLEOTIDE SEQUENCE [LARGE SCALE GENOMIC DNA]</scope>
    <source>
        <strain evidence="1 2">A5K-61T</strain>
    </source>
</reference>
<dbReference type="Pfam" id="PF13852">
    <property type="entry name" value="DUF4197"/>
    <property type="match status" value="1"/>
</dbReference>
<organism evidence="1 2">
    <name type="scientific">Thalassomonas haliotis</name>
    <dbReference type="NCBI Taxonomy" id="485448"/>
    <lineage>
        <taxon>Bacteria</taxon>
        <taxon>Pseudomonadati</taxon>
        <taxon>Pseudomonadota</taxon>
        <taxon>Gammaproteobacteria</taxon>
        <taxon>Alteromonadales</taxon>
        <taxon>Colwelliaceae</taxon>
        <taxon>Thalassomonas</taxon>
    </lineage>
</organism>
<evidence type="ECO:0000313" key="2">
    <source>
        <dbReference type="Proteomes" id="UP001215231"/>
    </source>
</evidence>